<dbReference type="PROSITE" id="PS50932">
    <property type="entry name" value="HTH_LACI_2"/>
    <property type="match status" value="1"/>
</dbReference>
<dbReference type="InterPro" id="IPR010982">
    <property type="entry name" value="Lambda_DNA-bd_dom_sf"/>
</dbReference>
<evidence type="ECO:0000313" key="7">
    <source>
        <dbReference type="Proteomes" id="UP000199569"/>
    </source>
</evidence>
<dbReference type="SMART" id="SM00354">
    <property type="entry name" value="HTH_LACI"/>
    <property type="match status" value="1"/>
</dbReference>
<dbReference type="InterPro" id="IPR046335">
    <property type="entry name" value="LacI/GalR-like_sensor"/>
</dbReference>
<feature type="region of interest" description="Disordered" evidence="4">
    <location>
        <begin position="328"/>
        <end position="360"/>
    </location>
</feature>
<dbReference type="OrthoDB" id="9772505at2"/>
<proteinExistence type="predicted"/>
<dbReference type="GO" id="GO:0003700">
    <property type="term" value="F:DNA-binding transcription factor activity"/>
    <property type="evidence" value="ECO:0007669"/>
    <property type="project" value="TreeGrafter"/>
</dbReference>
<dbReference type="PANTHER" id="PTHR30146:SF138">
    <property type="entry name" value="TRANSCRIPTIONAL REGULATORY PROTEIN"/>
    <property type="match status" value="1"/>
</dbReference>
<keyword evidence="1" id="KW-0805">Transcription regulation</keyword>
<dbReference type="SUPFAM" id="SSF47413">
    <property type="entry name" value="lambda repressor-like DNA-binding domains"/>
    <property type="match status" value="1"/>
</dbReference>
<dbReference type="Proteomes" id="UP000199569">
    <property type="component" value="Unassembled WGS sequence"/>
</dbReference>
<organism evidence="6 7">
    <name type="scientific">Microvirga guangxiensis</name>
    <dbReference type="NCBI Taxonomy" id="549386"/>
    <lineage>
        <taxon>Bacteria</taxon>
        <taxon>Pseudomonadati</taxon>
        <taxon>Pseudomonadota</taxon>
        <taxon>Alphaproteobacteria</taxon>
        <taxon>Hyphomicrobiales</taxon>
        <taxon>Methylobacteriaceae</taxon>
        <taxon>Microvirga</taxon>
    </lineage>
</organism>
<evidence type="ECO:0000256" key="1">
    <source>
        <dbReference type="ARBA" id="ARBA00023015"/>
    </source>
</evidence>
<evidence type="ECO:0000256" key="4">
    <source>
        <dbReference type="SAM" id="MobiDB-lite"/>
    </source>
</evidence>
<dbReference type="SUPFAM" id="SSF53822">
    <property type="entry name" value="Periplasmic binding protein-like I"/>
    <property type="match status" value="1"/>
</dbReference>
<keyword evidence="7" id="KW-1185">Reference proteome</keyword>
<keyword evidence="3" id="KW-0804">Transcription</keyword>
<dbReference type="Gene3D" id="1.10.260.40">
    <property type="entry name" value="lambda repressor-like DNA-binding domains"/>
    <property type="match status" value="1"/>
</dbReference>
<name>A0A1G5LMS5_9HYPH</name>
<keyword evidence="2" id="KW-0238">DNA-binding</keyword>
<reference evidence="6 7" key="1">
    <citation type="submission" date="2016-10" db="EMBL/GenBank/DDBJ databases">
        <authorList>
            <person name="de Groot N.N."/>
        </authorList>
    </citation>
    <scope>NUCLEOTIDE SEQUENCE [LARGE SCALE GENOMIC DNA]</scope>
    <source>
        <strain evidence="6 7">CGMCC 1.7666</strain>
    </source>
</reference>
<dbReference type="CDD" id="cd06267">
    <property type="entry name" value="PBP1_LacI_sugar_binding-like"/>
    <property type="match status" value="1"/>
</dbReference>
<evidence type="ECO:0000256" key="3">
    <source>
        <dbReference type="ARBA" id="ARBA00023163"/>
    </source>
</evidence>
<dbReference type="Gene3D" id="3.40.50.2300">
    <property type="match status" value="2"/>
</dbReference>
<protein>
    <submittedName>
        <fullName evidence="6">Transcriptional regulator, LacI family</fullName>
    </submittedName>
</protein>
<gene>
    <name evidence="6" type="ORF">SAMN02927923_04509</name>
</gene>
<dbReference type="PANTHER" id="PTHR30146">
    <property type="entry name" value="LACI-RELATED TRANSCRIPTIONAL REPRESSOR"/>
    <property type="match status" value="1"/>
</dbReference>
<accession>A0A1G5LMS5</accession>
<dbReference type="CDD" id="cd01392">
    <property type="entry name" value="HTH_LacI"/>
    <property type="match status" value="1"/>
</dbReference>
<feature type="domain" description="HTH lacI-type" evidence="5">
    <location>
        <begin position="9"/>
        <end position="63"/>
    </location>
</feature>
<dbReference type="STRING" id="549386.SAMN02927923_04509"/>
<dbReference type="InterPro" id="IPR000843">
    <property type="entry name" value="HTH_LacI"/>
</dbReference>
<evidence type="ECO:0000259" key="5">
    <source>
        <dbReference type="PROSITE" id="PS50932"/>
    </source>
</evidence>
<dbReference type="AlphaFoldDB" id="A0A1G5LMS5"/>
<dbReference type="EMBL" id="FMVJ01000023">
    <property type="protein sequence ID" value="SCZ13934.1"/>
    <property type="molecule type" value="Genomic_DNA"/>
</dbReference>
<dbReference type="Pfam" id="PF13377">
    <property type="entry name" value="Peripla_BP_3"/>
    <property type="match status" value="1"/>
</dbReference>
<dbReference type="Pfam" id="PF00356">
    <property type="entry name" value="LacI"/>
    <property type="match status" value="1"/>
</dbReference>
<evidence type="ECO:0000256" key="2">
    <source>
        <dbReference type="ARBA" id="ARBA00023125"/>
    </source>
</evidence>
<sequence>MRGFPTGLPTISQVAKAAGVSRATVSRTFSRPDLLKPETIKRVHEVAEKLGYVPNQVARALSTGRAGNIALVVPDIANPFFPPLIRAAQAHADQAGYAVFLGDSDEQPEREDMLLTKMATQVEGFILASPRLDEKRVRAHAARRPLVLINRDIEGLPRVLMDVSAGITAAIEHLASLNHRRIAYVSGPPASWANQQREQAAIRAAEKFAIHLTAVPAYHPNHEAGRRAAGELAKLPITAAVAFDDLVAQGIMAGLADLGWHIPQDISIVGFDDVLAATTYPPLTTVAAHSDDAGAQAVKLLTEVLSKGQVQDQRMIIPTELIIRATTGKPAKRPRTAFAAPRSKPKVEISQQRPERTETQ</sequence>
<dbReference type="InterPro" id="IPR028082">
    <property type="entry name" value="Peripla_BP_I"/>
</dbReference>
<evidence type="ECO:0000313" key="6">
    <source>
        <dbReference type="EMBL" id="SCZ13934.1"/>
    </source>
</evidence>
<dbReference type="GO" id="GO:0000976">
    <property type="term" value="F:transcription cis-regulatory region binding"/>
    <property type="evidence" value="ECO:0007669"/>
    <property type="project" value="TreeGrafter"/>
</dbReference>